<comment type="caution">
    <text evidence="2">The sequence shown here is derived from an EMBL/GenBank/DDBJ whole genome shotgun (WGS) entry which is preliminary data.</text>
</comment>
<evidence type="ECO:0000313" key="2">
    <source>
        <dbReference type="EMBL" id="KRM15906.1"/>
    </source>
</evidence>
<organism evidence="2 3">
    <name type="scientific">Companilactobacillus nantensis DSM 16982</name>
    <dbReference type="NCBI Taxonomy" id="1423774"/>
    <lineage>
        <taxon>Bacteria</taxon>
        <taxon>Bacillati</taxon>
        <taxon>Bacillota</taxon>
        <taxon>Bacilli</taxon>
        <taxon>Lactobacillales</taxon>
        <taxon>Lactobacillaceae</taxon>
        <taxon>Companilactobacillus</taxon>
    </lineage>
</organism>
<accession>A0A0R1WD93</accession>
<proteinExistence type="predicted"/>
<dbReference type="RefSeq" id="WP_057892369.1">
    <property type="nucleotide sequence ID" value="NZ_AZFV01000018.1"/>
</dbReference>
<feature type="region of interest" description="Disordered" evidence="1">
    <location>
        <begin position="1"/>
        <end position="30"/>
    </location>
</feature>
<dbReference type="AlphaFoldDB" id="A0A0R1WD93"/>
<reference evidence="2 3" key="1">
    <citation type="journal article" date="2015" name="Genome Announc.">
        <title>Expanding the biotechnology potential of lactobacilli through comparative genomics of 213 strains and associated genera.</title>
        <authorList>
            <person name="Sun Z."/>
            <person name="Harris H.M."/>
            <person name="McCann A."/>
            <person name="Guo C."/>
            <person name="Argimon S."/>
            <person name="Zhang W."/>
            <person name="Yang X."/>
            <person name="Jeffery I.B."/>
            <person name="Cooney J.C."/>
            <person name="Kagawa T.F."/>
            <person name="Liu W."/>
            <person name="Song Y."/>
            <person name="Salvetti E."/>
            <person name="Wrobel A."/>
            <person name="Rasinkangas P."/>
            <person name="Parkhill J."/>
            <person name="Rea M.C."/>
            <person name="O'Sullivan O."/>
            <person name="Ritari J."/>
            <person name="Douillard F.P."/>
            <person name="Paul Ross R."/>
            <person name="Yang R."/>
            <person name="Briner A.E."/>
            <person name="Felis G.E."/>
            <person name="de Vos W.M."/>
            <person name="Barrangou R."/>
            <person name="Klaenhammer T.R."/>
            <person name="Caufield P.W."/>
            <person name="Cui Y."/>
            <person name="Zhang H."/>
            <person name="O'Toole P.W."/>
        </authorList>
    </citation>
    <scope>NUCLEOTIDE SEQUENCE [LARGE SCALE GENOMIC DNA]</scope>
    <source>
        <strain evidence="2 3">DSM 16982</strain>
    </source>
</reference>
<dbReference type="STRING" id="1423774.FD31_GL000801"/>
<dbReference type="EMBL" id="AZFV01000018">
    <property type="protein sequence ID" value="KRM15906.1"/>
    <property type="molecule type" value="Genomic_DNA"/>
</dbReference>
<evidence type="ECO:0000313" key="3">
    <source>
        <dbReference type="Proteomes" id="UP000051302"/>
    </source>
</evidence>
<sequence length="345" mass="38775">MTDSDIKNTQAQDSQLPPLNYSDNNAEYEEPYDKIEPDIPLEQPLLFNLQHSKAFYLPHSQTDDESDHITPQTIVNPATKARILPVAFLRQGEASSYEINMTVLDGAKPADFSQYKMFSIRGYDSQWHLISTDENIDTTDANIGELHWKPEEAVALTAGKYHTVQLVIESEDRTTTAMTLDFDLHIIPNNVAFPRPMAFYISEMQRSLFNIGQLTNAAYKHTGYMINFIDQVVMKAIADFKKKLDDEIAELTTKSDAMNTKLNDLNTGLDGLKGKESDFETSLNTSLANLKAQMDQLNLISKDNLKSSVIELIKSGDIDVNDPISDEAQAILDDWNKTEVTNDGK</sequence>
<dbReference type="Gene3D" id="2.60.40.3350">
    <property type="match status" value="1"/>
</dbReference>
<name>A0A0R1WD93_9LACO</name>
<evidence type="ECO:0000256" key="1">
    <source>
        <dbReference type="SAM" id="MobiDB-lite"/>
    </source>
</evidence>
<dbReference type="Proteomes" id="UP000051302">
    <property type="component" value="Unassembled WGS sequence"/>
</dbReference>
<keyword evidence="3" id="KW-1185">Reference proteome</keyword>
<gene>
    <name evidence="2" type="ORF">FD31_GL000801</name>
</gene>
<feature type="compositionally biased region" description="Polar residues" evidence="1">
    <location>
        <begin position="7"/>
        <end position="25"/>
    </location>
</feature>
<protein>
    <recommendedName>
        <fullName evidence="4">BppU N-terminal domain-containing protein</fullName>
    </recommendedName>
</protein>
<dbReference type="PATRIC" id="fig|1423774.3.peg.828"/>
<evidence type="ECO:0008006" key="4">
    <source>
        <dbReference type="Google" id="ProtNLM"/>
    </source>
</evidence>